<organism evidence="1">
    <name type="scientific">uncultured Caudovirales phage</name>
    <dbReference type="NCBI Taxonomy" id="2100421"/>
    <lineage>
        <taxon>Viruses</taxon>
        <taxon>Duplodnaviria</taxon>
        <taxon>Heunggongvirae</taxon>
        <taxon>Uroviricota</taxon>
        <taxon>Caudoviricetes</taxon>
        <taxon>Peduoviridae</taxon>
        <taxon>Maltschvirus</taxon>
        <taxon>Maltschvirus maltsch</taxon>
    </lineage>
</organism>
<name>A0A6J5T4Q5_9CAUD</name>
<reference evidence="1" key="1">
    <citation type="submission" date="2020-05" db="EMBL/GenBank/DDBJ databases">
        <authorList>
            <person name="Chiriac C."/>
            <person name="Salcher M."/>
            <person name="Ghai R."/>
            <person name="Kavagutti S V."/>
        </authorList>
    </citation>
    <scope>NUCLEOTIDE SEQUENCE</scope>
</reference>
<dbReference type="EMBL" id="LR797523">
    <property type="protein sequence ID" value="CAB4222021.1"/>
    <property type="molecule type" value="Genomic_DNA"/>
</dbReference>
<protein>
    <submittedName>
        <fullName evidence="1">Uncharacterized protein</fullName>
    </submittedName>
</protein>
<sequence length="56" mass="6621">MIKLKEHDADNIKLVSCEQLNINEFENYNIFFSEILIDKTEVCDVIKLLQDYNNAQ</sequence>
<evidence type="ECO:0000313" key="1">
    <source>
        <dbReference type="EMBL" id="CAB4222021.1"/>
    </source>
</evidence>
<proteinExistence type="predicted"/>
<gene>
    <name evidence="1" type="ORF">UFOVP1655_25</name>
</gene>
<accession>A0A6J5T4Q5</accession>